<evidence type="ECO:0000313" key="1">
    <source>
        <dbReference type="EMBL" id="KAK4127313.1"/>
    </source>
</evidence>
<reference evidence="1" key="1">
    <citation type="journal article" date="2023" name="Mol. Phylogenet. Evol.">
        <title>Genome-scale phylogeny and comparative genomics of the fungal order Sordariales.</title>
        <authorList>
            <person name="Hensen N."/>
            <person name="Bonometti L."/>
            <person name="Westerberg I."/>
            <person name="Brannstrom I.O."/>
            <person name="Guillou S."/>
            <person name="Cros-Aarteil S."/>
            <person name="Calhoun S."/>
            <person name="Haridas S."/>
            <person name="Kuo A."/>
            <person name="Mondo S."/>
            <person name="Pangilinan J."/>
            <person name="Riley R."/>
            <person name="LaButti K."/>
            <person name="Andreopoulos B."/>
            <person name="Lipzen A."/>
            <person name="Chen C."/>
            <person name="Yan M."/>
            <person name="Daum C."/>
            <person name="Ng V."/>
            <person name="Clum A."/>
            <person name="Steindorff A."/>
            <person name="Ohm R.A."/>
            <person name="Martin F."/>
            <person name="Silar P."/>
            <person name="Natvig D.O."/>
            <person name="Lalanne C."/>
            <person name="Gautier V."/>
            <person name="Ament-Velasquez S.L."/>
            <person name="Kruys A."/>
            <person name="Hutchinson M.I."/>
            <person name="Powell A.J."/>
            <person name="Barry K."/>
            <person name="Miller A.N."/>
            <person name="Grigoriev I.V."/>
            <person name="Debuchy R."/>
            <person name="Gladieux P."/>
            <person name="Hiltunen Thoren M."/>
            <person name="Johannesson H."/>
        </authorList>
    </citation>
    <scope>NUCLEOTIDE SEQUENCE</scope>
    <source>
        <strain evidence="1">CBS 731.68</strain>
    </source>
</reference>
<dbReference type="GeneID" id="87833663"/>
<accession>A0AAN6Z7C4</accession>
<dbReference type="AlphaFoldDB" id="A0AAN6Z7C4"/>
<name>A0AAN6Z7C4_9PEZI</name>
<organism evidence="1 2">
    <name type="scientific">Parathielavia appendiculata</name>
    <dbReference type="NCBI Taxonomy" id="2587402"/>
    <lineage>
        <taxon>Eukaryota</taxon>
        <taxon>Fungi</taxon>
        <taxon>Dikarya</taxon>
        <taxon>Ascomycota</taxon>
        <taxon>Pezizomycotina</taxon>
        <taxon>Sordariomycetes</taxon>
        <taxon>Sordariomycetidae</taxon>
        <taxon>Sordariales</taxon>
        <taxon>Chaetomiaceae</taxon>
        <taxon>Parathielavia</taxon>
    </lineage>
</organism>
<reference evidence="1" key="2">
    <citation type="submission" date="2023-05" db="EMBL/GenBank/DDBJ databases">
        <authorList>
            <consortium name="Lawrence Berkeley National Laboratory"/>
            <person name="Steindorff A."/>
            <person name="Hensen N."/>
            <person name="Bonometti L."/>
            <person name="Westerberg I."/>
            <person name="Brannstrom I.O."/>
            <person name="Guillou S."/>
            <person name="Cros-Aarteil S."/>
            <person name="Calhoun S."/>
            <person name="Haridas S."/>
            <person name="Kuo A."/>
            <person name="Mondo S."/>
            <person name="Pangilinan J."/>
            <person name="Riley R."/>
            <person name="Labutti K."/>
            <person name="Andreopoulos B."/>
            <person name="Lipzen A."/>
            <person name="Chen C."/>
            <person name="Yanf M."/>
            <person name="Daum C."/>
            <person name="Ng V."/>
            <person name="Clum A."/>
            <person name="Ohm R."/>
            <person name="Martin F."/>
            <person name="Silar P."/>
            <person name="Natvig D."/>
            <person name="Lalanne C."/>
            <person name="Gautier V."/>
            <person name="Ament-Velasquez S.L."/>
            <person name="Kruys A."/>
            <person name="Hutchinson M.I."/>
            <person name="Powell A.J."/>
            <person name="Barry K."/>
            <person name="Miller A.N."/>
            <person name="Grigoriev I.V."/>
            <person name="Debuchy R."/>
            <person name="Gladieux P."/>
            <person name="Thoren M.H."/>
            <person name="Johannesson H."/>
        </authorList>
    </citation>
    <scope>NUCLEOTIDE SEQUENCE</scope>
    <source>
        <strain evidence="1">CBS 731.68</strain>
    </source>
</reference>
<gene>
    <name evidence="1" type="ORF">N657DRAFT_687612</name>
</gene>
<dbReference type="EMBL" id="MU853224">
    <property type="protein sequence ID" value="KAK4127313.1"/>
    <property type="molecule type" value="Genomic_DNA"/>
</dbReference>
<dbReference type="Proteomes" id="UP001302602">
    <property type="component" value="Unassembled WGS sequence"/>
</dbReference>
<sequence length="253" mass="27283">MVTTAGSYSPAASAAAGSSQHSWEEGEIAFLRAATNFSAADRASLIKGSAGKKKGCLPVGATGHPVIILQRSGAEVLITTVSSYGWTHRQLPPWQQACHKGKARDDFRAFAGSERPNGRDVLLLRPGQRFPMAKASWVYAQSAYVVPLSVIGRFDKVKGRVLRMTDESLRDLCAHMETSCPTWRGCQARLSAATTNNVFAPPPKLALFPALLPLSTPPAPCGGAWTSHWANPVAVTYTHRGHHRHCQLGQRGF</sequence>
<protein>
    <submittedName>
        <fullName evidence="1">Uncharacterized protein</fullName>
    </submittedName>
</protein>
<keyword evidence="2" id="KW-1185">Reference proteome</keyword>
<evidence type="ECO:0000313" key="2">
    <source>
        <dbReference type="Proteomes" id="UP001302602"/>
    </source>
</evidence>
<dbReference type="RefSeq" id="XP_062651084.1">
    <property type="nucleotide sequence ID" value="XM_062796895.1"/>
</dbReference>
<proteinExistence type="predicted"/>
<comment type="caution">
    <text evidence="1">The sequence shown here is derived from an EMBL/GenBank/DDBJ whole genome shotgun (WGS) entry which is preliminary data.</text>
</comment>